<keyword evidence="1" id="KW-0812">Transmembrane</keyword>
<proteinExistence type="predicted"/>
<name>A0A5N5J3K7_9ROSI</name>
<keyword evidence="1" id="KW-0472">Membrane</keyword>
<comment type="caution">
    <text evidence="2">The sequence shown here is derived from an EMBL/GenBank/DDBJ whole genome shotgun (WGS) entry which is preliminary data.</text>
</comment>
<accession>A0A5N5J3K7</accession>
<organism evidence="2 3">
    <name type="scientific">Salix brachista</name>
    <dbReference type="NCBI Taxonomy" id="2182728"/>
    <lineage>
        <taxon>Eukaryota</taxon>
        <taxon>Viridiplantae</taxon>
        <taxon>Streptophyta</taxon>
        <taxon>Embryophyta</taxon>
        <taxon>Tracheophyta</taxon>
        <taxon>Spermatophyta</taxon>
        <taxon>Magnoliopsida</taxon>
        <taxon>eudicotyledons</taxon>
        <taxon>Gunneridae</taxon>
        <taxon>Pentapetalae</taxon>
        <taxon>rosids</taxon>
        <taxon>fabids</taxon>
        <taxon>Malpighiales</taxon>
        <taxon>Salicaceae</taxon>
        <taxon>Saliceae</taxon>
        <taxon>Salix</taxon>
    </lineage>
</organism>
<evidence type="ECO:0000256" key="1">
    <source>
        <dbReference type="SAM" id="Phobius"/>
    </source>
</evidence>
<dbReference type="Proteomes" id="UP000326939">
    <property type="component" value="Chromosome 18"/>
</dbReference>
<evidence type="ECO:0008006" key="4">
    <source>
        <dbReference type="Google" id="ProtNLM"/>
    </source>
</evidence>
<gene>
    <name evidence="2" type="ORF">DKX38_027587</name>
</gene>
<protein>
    <recommendedName>
        <fullName evidence="4">Myb-like domain-containing protein</fullName>
    </recommendedName>
</protein>
<sequence length="135" mass="15387">MMQLNPLQSMIDHEGVWSSNKGKGEVETSDRRGVVIGLKASNARECAVGIYETKKLEIATVDNNRKRRRKRAEEATNRDVEGWTKDQEMALQRAFFTAKPTPNFWKKVSKLVIFFSFILLFSASLIFLSPFPDCA</sequence>
<reference evidence="3" key="1">
    <citation type="journal article" date="2019" name="Gigascience">
        <title>De novo genome assembly of the endangered Acer yangbiense, a plant species with extremely small populations endemic to Yunnan Province, China.</title>
        <authorList>
            <person name="Yang J."/>
            <person name="Wariss H.M."/>
            <person name="Tao L."/>
            <person name="Zhang R."/>
            <person name="Yun Q."/>
            <person name="Hollingsworth P."/>
            <person name="Dao Z."/>
            <person name="Luo G."/>
            <person name="Guo H."/>
            <person name="Ma Y."/>
            <person name="Sun W."/>
        </authorList>
    </citation>
    <scope>NUCLEOTIDE SEQUENCE [LARGE SCALE GENOMIC DNA]</scope>
    <source>
        <strain evidence="3">cv. br00</strain>
    </source>
</reference>
<keyword evidence="1" id="KW-1133">Transmembrane helix</keyword>
<evidence type="ECO:0000313" key="2">
    <source>
        <dbReference type="EMBL" id="KAB5513681.1"/>
    </source>
</evidence>
<dbReference type="EMBL" id="VDCV01000018">
    <property type="protein sequence ID" value="KAB5513681.1"/>
    <property type="molecule type" value="Genomic_DNA"/>
</dbReference>
<evidence type="ECO:0000313" key="3">
    <source>
        <dbReference type="Proteomes" id="UP000326939"/>
    </source>
</evidence>
<feature type="transmembrane region" description="Helical" evidence="1">
    <location>
        <begin position="111"/>
        <end position="131"/>
    </location>
</feature>
<dbReference type="AlphaFoldDB" id="A0A5N5J3K7"/>
<keyword evidence="3" id="KW-1185">Reference proteome</keyword>